<feature type="domain" description="Adenylyl/Guanylyl and SMODS C-terminal sensor" evidence="2">
    <location>
        <begin position="304"/>
        <end position="431"/>
    </location>
</feature>
<dbReference type="RefSeq" id="WP_036362191.1">
    <property type="nucleotide sequence ID" value="NZ_AOMT01000005.1"/>
</dbReference>
<dbReference type="InterPro" id="IPR043519">
    <property type="entry name" value="NT_sf"/>
</dbReference>
<dbReference type="CDD" id="cd05400">
    <property type="entry name" value="NT_2-5OAS_ClassI-CCAase"/>
    <property type="match status" value="1"/>
</dbReference>
<name>A0A066UED6_9GAMM</name>
<protein>
    <recommendedName>
        <fullName evidence="2">Adenylyl/Guanylyl and SMODS C-terminal sensor domain-containing protein</fullName>
    </recommendedName>
</protein>
<dbReference type="AlphaFoldDB" id="A0A066UED6"/>
<dbReference type="GO" id="GO:0051607">
    <property type="term" value="P:defense response to virus"/>
    <property type="evidence" value="ECO:0007669"/>
    <property type="project" value="UniProtKB-KW"/>
</dbReference>
<dbReference type="SUPFAM" id="SSF81301">
    <property type="entry name" value="Nucleotidyltransferase"/>
    <property type="match status" value="1"/>
</dbReference>
<accession>A0A066UED6</accession>
<sequence length="439" mass="50942">MSIAIMFEEFIENLAISNKETISNRYAEITKVLNKHFRNSDSETANSLQVGSFGRKTGINGISDLDMLYIMPKCKWDTYNNAQNGQYKLLADTKEAILKHYSRTDVSVDRLVVSVAFSNFYIEVQPVFEQEDGSFKYPDTKDGGSWKITKPKEEIRKISSVDEAKNRNLRRLCKMARAWKNKHGVAMGGLLIDTLAYNFLNSTEYYDDKSYLDYDWLSRDFFEYLSKLPEQDYYLALGSNQRVNVKKKFQNKAKKAHKLCLDAIEAENQNNVNDKWKKVYGRPFPAAEKVVVESLLASYEPSYQNTEEFIEDKFPIDIREYLKIDCEVKQNGFRKFFLRDILRSKIPLKSQKDLLFQIKEISVKQPYQIYWKVLNRGDEAKRRDCIRGQITPDAGNNYKKEATNFLGDHIVECYCVKNGVVVAKDRIHVPIVADGSDYD</sequence>
<organism evidence="3 4">
    <name type="scientific">Moraxella bovoculi 237</name>
    <dbReference type="NCBI Taxonomy" id="743974"/>
    <lineage>
        <taxon>Bacteria</taxon>
        <taxon>Pseudomonadati</taxon>
        <taxon>Pseudomonadota</taxon>
        <taxon>Gammaproteobacteria</taxon>
        <taxon>Moraxellales</taxon>
        <taxon>Moraxellaceae</taxon>
        <taxon>Moraxella</taxon>
    </lineage>
</organism>
<dbReference type="eggNOG" id="COG1746">
    <property type="taxonomic scope" value="Bacteria"/>
</dbReference>
<dbReference type="OrthoDB" id="2082416at2"/>
<dbReference type="EMBL" id="AOMT01000005">
    <property type="protein sequence ID" value="KDN25756.1"/>
    <property type="molecule type" value="Genomic_DNA"/>
</dbReference>
<gene>
    <name evidence="3" type="ORF">MBO_01130</name>
</gene>
<dbReference type="InterPro" id="IPR040511">
    <property type="entry name" value="AGS_C"/>
</dbReference>
<evidence type="ECO:0000256" key="1">
    <source>
        <dbReference type="ARBA" id="ARBA00023118"/>
    </source>
</evidence>
<comment type="caution">
    <text evidence="3">The sequence shown here is derived from an EMBL/GenBank/DDBJ whole genome shotgun (WGS) entry which is preliminary data.</text>
</comment>
<dbReference type="Pfam" id="PF18144">
    <property type="entry name" value="SMODS"/>
    <property type="match status" value="1"/>
</dbReference>
<evidence type="ECO:0000313" key="4">
    <source>
        <dbReference type="Proteomes" id="UP000035860"/>
    </source>
</evidence>
<keyword evidence="4" id="KW-1185">Reference proteome</keyword>
<dbReference type="Pfam" id="PF18134">
    <property type="entry name" value="AGS_C"/>
    <property type="match status" value="1"/>
</dbReference>
<dbReference type="GO" id="GO:0016779">
    <property type="term" value="F:nucleotidyltransferase activity"/>
    <property type="evidence" value="ECO:0007669"/>
    <property type="project" value="InterPro"/>
</dbReference>
<proteinExistence type="predicted"/>
<evidence type="ECO:0000313" key="3">
    <source>
        <dbReference type="EMBL" id="KDN25756.1"/>
    </source>
</evidence>
<reference evidence="3 4" key="1">
    <citation type="journal article" date="2014" name="Genome Announc.">
        <title>Draft Genome Sequence of Moraxella bovoculi Strain 237T (ATCC BAA-1259T) Isolated from a Calf with Infectious Bovine Keratoconjunctivitis.</title>
        <authorList>
            <person name="Calcutt M.J."/>
            <person name="Foecking M.F."/>
            <person name="Martin N.T."/>
            <person name="Mhlanga-Mutangadura T."/>
            <person name="Reilly T.J."/>
        </authorList>
    </citation>
    <scope>NUCLEOTIDE SEQUENCE [LARGE SCALE GENOMIC DNA]</scope>
    <source>
        <strain evidence="3 4">237</strain>
    </source>
</reference>
<evidence type="ECO:0000259" key="2">
    <source>
        <dbReference type="Pfam" id="PF18134"/>
    </source>
</evidence>
<dbReference type="InterPro" id="IPR006116">
    <property type="entry name" value="NT_2-5OAS_ClassI-CCAase"/>
</dbReference>
<keyword evidence="1" id="KW-0051">Antiviral defense</keyword>
<dbReference type="Proteomes" id="UP000035860">
    <property type="component" value="Unassembled WGS sequence"/>
</dbReference>